<dbReference type="EMBL" id="ML977586">
    <property type="protein sequence ID" value="KAF2000877.1"/>
    <property type="molecule type" value="Genomic_DNA"/>
</dbReference>
<evidence type="ECO:0000256" key="1">
    <source>
        <dbReference type="SAM" id="MobiDB-lite"/>
    </source>
</evidence>
<proteinExistence type="predicted"/>
<name>A0A6A5WHE7_9PLEO</name>
<evidence type="ECO:0000313" key="3">
    <source>
        <dbReference type="Proteomes" id="UP000799779"/>
    </source>
</evidence>
<feature type="region of interest" description="Disordered" evidence="1">
    <location>
        <begin position="1"/>
        <end position="76"/>
    </location>
</feature>
<feature type="compositionally biased region" description="Basic residues" evidence="1">
    <location>
        <begin position="37"/>
        <end position="48"/>
    </location>
</feature>
<gene>
    <name evidence="2" type="ORF">P154DRAFT_563038</name>
</gene>
<organism evidence="2 3">
    <name type="scientific">Amniculicola lignicola CBS 123094</name>
    <dbReference type="NCBI Taxonomy" id="1392246"/>
    <lineage>
        <taxon>Eukaryota</taxon>
        <taxon>Fungi</taxon>
        <taxon>Dikarya</taxon>
        <taxon>Ascomycota</taxon>
        <taxon>Pezizomycotina</taxon>
        <taxon>Dothideomycetes</taxon>
        <taxon>Pleosporomycetidae</taxon>
        <taxon>Pleosporales</taxon>
        <taxon>Amniculicolaceae</taxon>
        <taxon>Amniculicola</taxon>
    </lineage>
</organism>
<dbReference type="Proteomes" id="UP000799779">
    <property type="component" value="Unassembled WGS sequence"/>
</dbReference>
<protein>
    <submittedName>
        <fullName evidence="2">Uncharacterized protein</fullName>
    </submittedName>
</protein>
<feature type="compositionally biased region" description="Basic and acidic residues" evidence="1">
    <location>
        <begin position="49"/>
        <end position="60"/>
    </location>
</feature>
<sequence>MKLTYTFRSLGRERISPLPQGEPLESALTKSSSNGSSKKKRSWRRILQPRHDSGAYEKDVGTSNASTTPDTPEEDNTISVTVDVIDESCVPVSIGHNVEQADTERTNLEHTELEQTDLKGPDLENSDLEHTGSEAVMAHVSLHNHQDNVNDYSSASSSAYSSVKNDAYVPEHVHLVNATSGADNSHDLIAAAIRILQQQYVKPGSSSTSQFPPSTPRQSAEYDDGGSISLTHAEASSWIEDESMIADDVANAPRHLNRIGILARGTHAEPSTPVLEPMSKASSRFQNIGAEALQNMTVATTEVCPRIHPSLQSFHVYFKALAYQSANGDEYASSQIYRLMEMRKRGALLRPNAVFQIREGQCVFISDIDACSWIWIRRAFARGKISEFAEQKKMSPDDAEFLSEQILPQPHTNLLSKEDFQLLIDTHVEGVSDIDESYGNALIKLQATANELEDASAWLQAPPLSYPCRTFESLPIFNNASSNKFTSSRAKQLFEFLQAVVYRRSSWRGVNYQDAMPHFNKYWETFDLGRQGKPIPPALHAYIRDWNFNEQRLLRAAKLILSLRPRLEELDYDLFCFIRGSLIGALGQPRCGIDDLGYLLYHRIVASNLEVKEMPEIMLLHPGYVSCGVLECEHGEARITNFWEVKADELQAEEDARLEDIKAAKKAYAQHKRKERLGIFKRGLKKVLNIFCK</sequence>
<evidence type="ECO:0000313" key="2">
    <source>
        <dbReference type="EMBL" id="KAF2000877.1"/>
    </source>
</evidence>
<accession>A0A6A5WHE7</accession>
<feature type="compositionally biased region" description="Polar residues" evidence="1">
    <location>
        <begin position="61"/>
        <end position="70"/>
    </location>
</feature>
<dbReference type="OrthoDB" id="3693677at2759"/>
<reference evidence="2" key="1">
    <citation type="journal article" date="2020" name="Stud. Mycol.">
        <title>101 Dothideomycetes genomes: a test case for predicting lifestyles and emergence of pathogens.</title>
        <authorList>
            <person name="Haridas S."/>
            <person name="Albert R."/>
            <person name="Binder M."/>
            <person name="Bloem J."/>
            <person name="Labutti K."/>
            <person name="Salamov A."/>
            <person name="Andreopoulos B."/>
            <person name="Baker S."/>
            <person name="Barry K."/>
            <person name="Bills G."/>
            <person name="Bluhm B."/>
            <person name="Cannon C."/>
            <person name="Castanera R."/>
            <person name="Culley D."/>
            <person name="Daum C."/>
            <person name="Ezra D."/>
            <person name="Gonzalez J."/>
            <person name="Henrissat B."/>
            <person name="Kuo A."/>
            <person name="Liang C."/>
            <person name="Lipzen A."/>
            <person name="Lutzoni F."/>
            <person name="Magnuson J."/>
            <person name="Mondo S."/>
            <person name="Nolan M."/>
            <person name="Ohm R."/>
            <person name="Pangilinan J."/>
            <person name="Park H.-J."/>
            <person name="Ramirez L."/>
            <person name="Alfaro M."/>
            <person name="Sun H."/>
            <person name="Tritt A."/>
            <person name="Yoshinaga Y."/>
            <person name="Zwiers L.-H."/>
            <person name="Turgeon B."/>
            <person name="Goodwin S."/>
            <person name="Spatafora J."/>
            <person name="Crous P."/>
            <person name="Grigoriev I."/>
        </authorList>
    </citation>
    <scope>NUCLEOTIDE SEQUENCE</scope>
    <source>
        <strain evidence="2">CBS 123094</strain>
    </source>
</reference>
<feature type="compositionally biased region" description="Low complexity" evidence="1">
    <location>
        <begin position="203"/>
        <end position="219"/>
    </location>
</feature>
<dbReference type="AlphaFoldDB" id="A0A6A5WHE7"/>
<feature type="region of interest" description="Disordered" evidence="1">
    <location>
        <begin position="203"/>
        <end position="224"/>
    </location>
</feature>
<keyword evidence="3" id="KW-1185">Reference proteome</keyword>